<dbReference type="InterPro" id="IPR026983">
    <property type="entry name" value="DHC"/>
</dbReference>
<evidence type="ECO:0000256" key="3">
    <source>
        <dbReference type="ARBA" id="ARBA00022701"/>
    </source>
</evidence>
<protein>
    <recommendedName>
        <fullName evidence="18">Dynein heavy chain ATP-binding dynein motor region domain-containing protein</fullName>
    </recommendedName>
</protein>
<evidence type="ECO:0000256" key="6">
    <source>
        <dbReference type="ARBA" id="ARBA00022840"/>
    </source>
</evidence>
<evidence type="ECO:0000256" key="9">
    <source>
        <dbReference type="ARBA" id="ARBA00023069"/>
    </source>
</evidence>
<dbReference type="GO" id="GO:0030286">
    <property type="term" value="C:dynein complex"/>
    <property type="evidence" value="ECO:0007669"/>
    <property type="project" value="UniProtKB-KW"/>
</dbReference>
<evidence type="ECO:0000256" key="2">
    <source>
        <dbReference type="ARBA" id="ARBA00022490"/>
    </source>
</evidence>
<keyword evidence="7" id="KW-0243">Dynein</keyword>
<dbReference type="Gene3D" id="6.10.140.1060">
    <property type="match status" value="1"/>
</dbReference>
<evidence type="ECO:0000256" key="11">
    <source>
        <dbReference type="ARBA" id="ARBA00023212"/>
    </source>
</evidence>
<dbReference type="GO" id="GO:0051959">
    <property type="term" value="F:dynein light intermediate chain binding"/>
    <property type="evidence" value="ECO:0007669"/>
    <property type="project" value="InterPro"/>
</dbReference>
<dbReference type="Gene3D" id="3.40.50.300">
    <property type="entry name" value="P-loop containing nucleotide triphosphate hydrolases"/>
    <property type="match status" value="1"/>
</dbReference>
<feature type="non-terminal residue" evidence="16">
    <location>
        <position position="1"/>
    </location>
</feature>
<dbReference type="Pfam" id="PF12781">
    <property type="entry name" value="AAA_9"/>
    <property type="match status" value="1"/>
</dbReference>
<evidence type="ECO:0000259" key="15">
    <source>
        <dbReference type="Pfam" id="PF12781"/>
    </source>
</evidence>
<evidence type="ECO:0000313" key="17">
    <source>
        <dbReference type="Proteomes" id="UP000228934"/>
    </source>
</evidence>
<evidence type="ECO:0008006" key="18">
    <source>
        <dbReference type="Google" id="ProtNLM"/>
    </source>
</evidence>
<dbReference type="EMBL" id="KV929700">
    <property type="protein sequence ID" value="PIO34802.1"/>
    <property type="molecule type" value="Genomic_DNA"/>
</dbReference>
<dbReference type="InterPro" id="IPR024743">
    <property type="entry name" value="Dynein_HC_stalk"/>
</dbReference>
<keyword evidence="10" id="KW-0505">Motor protein</keyword>
<dbReference type="GO" id="GO:0005930">
    <property type="term" value="C:axoneme"/>
    <property type="evidence" value="ECO:0007669"/>
    <property type="project" value="UniProtKB-SubCell"/>
</dbReference>
<feature type="domain" description="Dynein heavy chain ATP-binding dynein motor region" evidence="15">
    <location>
        <begin position="216"/>
        <end position="408"/>
    </location>
</feature>
<dbReference type="InterPro" id="IPR027417">
    <property type="entry name" value="P-loop_NTPase"/>
</dbReference>
<feature type="domain" description="Dynein heavy chain coiled coil stalk" evidence="14">
    <location>
        <begin position="4"/>
        <end position="188"/>
    </location>
</feature>
<dbReference type="FunFam" id="3.40.50.300:FF:000049">
    <property type="entry name" value="Dynein, axonemal, heavy chain 5"/>
    <property type="match status" value="1"/>
</dbReference>
<reference evidence="17" key="1">
    <citation type="journal article" date="2017" name="Nat. Commun.">
        <title>The North American bullfrog draft genome provides insight into hormonal regulation of long noncoding RNA.</title>
        <authorList>
            <person name="Hammond S.A."/>
            <person name="Warren R.L."/>
            <person name="Vandervalk B.P."/>
            <person name="Kucuk E."/>
            <person name="Khan H."/>
            <person name="Gibb E.A."/>
            <person name="Pandoh P."/>
            <person name="Kirk H."/>
            <person name="Zhao Y."/>
            <person name="Jones M."/>
            <person name="Mungall A.J."/>
            <person name="Coope R."/>
            <person name="Pleasance S."/>
            <person name="Moore R.A."/>
            <person name="Holt R.A."/>
            <person name="Round J.M."/>
            <person name="Ohora S."/>
            <person name="Walle B.V."/>
            <person name="Veldhoen N."/>
            <person name="Helbing C.C."/>
            <person name="Birol I."/>
        </authorList>
    </citation>
    <scope>NUCLEOTIDE SEQUENCE [LARGE SCALE GENOMIC DNA]</scope>
</reference>
<evidence type="ECO:0000313" key="16">
    <source>
        <dbReference type="EMBL" id="PIO34802.1"/>
    </source>
</evidence>
<dbReference type="GO" id="GO:0005874">
    <property type="term" value="C:microtubule"/>
    <property type="evidence" value="ECO:0007669"/>
    <property type="project" value="UniProtKB-KW"/>
</dbReference>
<keyword evidence="17" id="KW-1185">Reference proteome</keyword>
<gene>
    <name evidence="16" type="ORF">AB205_0116430</name>
</gene>
<keyword evidence="2" id="KW-0963">Cytoplasm</keyword>
<evidence type="ECO:0000256" key="13">
    <source>
        <dbReference type="SAM" id="Coils"/>
    </source>
</evidence>
<dbReference type="GO" id="GO:0045505">
    <property type="term" value="F:dynein intermediate chain binding"/>
    <property type="evidence" value="ECO:0007669"/>
    <property type="project" value="InterPro"/>
</dbReference>
<organism evidence="16 17">
    <name type="scientific">Aquarana catesbeiana</name>
    <name type="common">American bullfrog</name>
    <name type="synonym">Rana catesbeiana</name>
    <dbReference type="NCBI Taxonomy" id="8400"/>
    <lineage>
        <taxon>Eukaryota</taxon>
        <taxon>Metazoa</taxon>
        <taxon>Chordata</taxon>
        <taxon>Craniata</taxon>
        <taxon>Vertebrata</taxon>
        <taxon>Euteleostomi</taxon>
        <taxon>Amphibia</taxon>
        <taxon>Batrachia</taxon>
        <taxon>Anura</taxon>
        <taxon>Neobatrachia</taxon>
        <taxon>Ranoidea</taxon>
        <taxon>Ranidae</taxon>
        <taxon>Aquarana</taxon>
    </lineage>
</organism>
<dbReference type="OrthoDB" id="424310at2759"/>
<dbReference type="GO" id="GO:0005524">
    <property type="term" value="F:ATP binding"/>
    <property type="evidence" value="ECO:0007669"/>
    <property type="project" value="UniProtKB-KW"/>
</dbReference>
<dbReference type="Pfam" id="PF12777">
    <property type="entry name" value="MT"/>
    <property type="match status" value="1"/>
</dbReference>
<accession>A0A2G9S3T6</accession>
<dbReference type="PANTHER" id="PTHR22878:SF68">
    <property type="entry name" value="DYNEIN HEAVY CHAIN 6, AXONEMAL-LIKE"/>
    <property type="match status" value="1"/>
</dbReference>
<name>A0A2G9S3T6_AQUCT</name>
<dbReference type="Proteomes" id="UP000228934">
    <property type="component" value="Unassembled WGS sequence"/>
</dbReference>
<dbReference type="Gene3D" id="1.20.920.20">
    <property type="match status" value="1"/>
</dbReference>
<dbReference type="InterPro" id="IPR035706">
    <property type="entry name" value="AAA_9"/>
</dbReference>
<evidence type="ECO:0000256" key="4">
    <source>
        <dbReference type="ARBA" id="ARBA00022737"/>
    </source>
</evidence>
<keyword evidence="11" id="KW-0206">Cytoskeleton</keyword>
<comment type="subcellular location">
    <subcellularLocation>
        <location evidence="1">Cytoplasm</location>
        <location evidence="1">Cytoskeleton</location>
        <location evidence="1">Cilium axoneme</location>
    </subcellularLocation>
</comment>
<keyword evidence="6" id="KW-0067">ATP-binding</keyword>
<keyword evidence="3" id="KW-0493">Microtubule</keyword>
<evidence type="ECO:0000259" key="14">
    <source>
        <dbReference type="Pfam" id="PF12777"/>
    </source>
</evidence>
<evidence type="ECO:0000256" key="12">
    <source>
        <dbReference type="ARBA" id="ARBA00023273"/>
    </source>
</evidence>
<keyword evidence="9" id="KW-0969">Cilium</keyword>
<dbReference type="AlphaFoldDB" id="A0A2G9S3T6"/>
<evidence type="ECO:0000256" key="10">
    <source>
        <dbReference type="ARBA" id="ARBA00023175"/>
    </source>
</evidence>
<dbReference type="GO" id="GO:0007018">
    <property type="term" value="P:microtubule-based movement"/>
    <property type="evidence" value="ECO:0007669"/>
    <property type="project" value="InterPro"/>
</dbReference>
<evidence type="ECO:0000256" key="7">
    <source>
        <dbReference type="ARBA" id="ARBA00023017"/>
    </source>
</evidence>
<evidence type="ECO:0000256" key="5">
    <source>
        <dbReference type="ARBA" id="ARBA00022741"/>
    </source>
</evidence>
<dbReference type="PANTHER" id="PTHR22878">
    <property type="entry name" value="DYNEIN HEAVY CHAIN 6, AXONEMAL-LIKE-RELATED"/>
    <property type="match status" value="1"/>
</dbReference>
<proteinExistence type="predicted"/>
<sequence length="420" mass="47643">EPNFIKQLINFDKDNIPERVLKKIGQYCVLPDFQPDIVGRVSLAARSLCMWVRAMEMYGRIFRVVEPKRARMNAAMAQLAEKQASLAEAQNKLREVGERLEQLKMQYGEKLAQKEALRVEAELMEVKLQRAGTLVTGLAGEKSRWEETLKGLDQDLGFLVGDCLLASAFLSYMGPFLSNYRDEILSIWIKRVKEMLVPCSPEFDLSTFLSSPTMVREWNLQGLSSDSFSSDNGVIVTRGNRWPLMIDPQGQASKWIKSMESAKGLKVIDLQMTDFMRTLEQAVQFGTPVLLQNVQEELDPLLAPILNKSVAKVGGKLQIRLGDKDFMYNPEFRFYITTKLSNPHYTPEISSQTTIVNFAVKEQGLEAQLLGSVVKKERPELEDQKQSLVLNIAAGKRKLQDLEDEILRWGCTWTCLGLLQ</sequence>
<keyword evidence="4" id="KW-0677">Repeat</keyword>
<keyword evidence="8 13" id="KW-0175">Coiled coil</keyword>
<feature type="coiled-coil region" evidence="13">
    <location>
        <begin position="72"/>
        <end position="120"/>
    </location>
</feature>
<evidence type="ECO:0000256" key="8">
    <source>
        <dbReference type="ARBA" id="ARBA00023054"/>
    </source>
</evidence>
<evidence type="ECO:0000256" key="1">
    <source>
        <dbReference type="ARBA" id="ARBA00004430"/>
    </source>
</evidence>
<keyword evidence="5" id="KW-0547">Nucleotide-binding</keyword>
<keyword evidence="12" id="KW-0966">Cell projection</keyword>